<keyword evidence="2" id="KW-1185">Reference proteome</keyword>
<dbReference type="InterPro" id="IPR052949">
    <property type="entry name" value="PA_immunity-related"/>
</dbReference>
<dbReference type="InterPro" id="IPR001646">
    <property type="entry name" value="5peptide_repeat"/>
</dbReference>
<gene>
    <name evidence="1" type="ORF">IQ276_31935</name>
</gene>
<comment type="caution">
    <text evidence="1">The sequence shown here is derived from an EMBL/GenBank/DDBJ whole genome shotgun (WGS) entry which is preliminary data.</text>
</comment>
<dbReference type="Pfam" id="PF13599">
    <property type="entry name" value="Pentapeptide_4"/>
    <property type="match status" value="1"/>
</dbReference>
<evidence type="ECO:0000313" key="1">
    <source>
        <dbReference type="EMBL" id="MBE9026860.1"/>
    </source>
</evidence>
<dbReference type="Gene3D" id="2.160.20.80">
    <property type="entry name" value="E3 ubiquitin-protein ligase SopA"/>
    <property type="match status" value="1"/>
</dbReference>
<reference evidence="1" key="1">
    <citation type="submission" date="2020-10" db="EMBL/GenBank/DDBJ databases">
        <authorList>
            <person name="Castelo-Branco R."/>
            <person name="Eusebio N."/>
            <person name="Adriana R."/>
            <person name="Vieira A."/>
            <person name="Brugerolle De Fraissinette N."/>
            <person name="Rezende De Castro R."/>
            <person name="Schneider M.P."/>
            <person name="Vasconcelos V."/>
            <person name="Leao P.N."/>
        </authorList>
    </citation>
    <scope>NUCLEOTIDE SEQUENCE</scope>
    <source>
        <strain evidence="1">LEGE 12446</strain>
    </source>
</reference>
<dbReference type="SUPFAM" id="SSF141571">
    <property type="entry name" value="Pentapeptide repeat-like"/>
    <property type="match status" value="1"/>
</dbReference>
<dbReference type="AlphaFoldDB" id="A0A8J7A519"/>
<proteinExistence type="predicted"/>
<evidence type="ECO:0000313" key="2">
    <source>
        <dbReference type="Proteomes" id="UP000622533"/>
    </source>
</evidence>
<organism evidence="1 2">
    <name type="scientific">Desmonostoc muscorum LEGE 12446</name>
    <dbReference type="NCBI Taxonomy" id="1828758"/>
    <lineage>
        <taxon>Bacteria</taxon>
        <taxon>Bacillati</taxon>
        <taxon>Cyanobacteriota</taxon>
        <taxon>Cyanophyceae</taxon>
        <taxon>Nostocales</taxon>
        <taxon>Nostocaceae</taxon>
        <taxon>Desmonostoc</taxon>
    </lineage>
</organism>
<name>A0A8J7A519_DESMC</name>
<accession>A0A8J7A519</accession>
<dbReference type="PANTHER" id="PTHR42999">
    <property type="entry name" value="ANTIBIOTIC RESISTANCE PROTEIN MCBG"/>
    <property type="match status" value="1"/>
</dbReference>
<sequence length="219" mass="25052">MSGKHRAIESPILPSLETMNKGIPDNQLYESESYENLYLSNCQIEGTKGVDFQYAYFDNVKTINTYFKRLSLQDVIITKSDLANTEWEEGSLNRIEFINSRLLGFKAIKSRLRNVIFKGCQGQLSQFTFSKFDNVIFDNCNLEDSTFLETFLTNVKFINCQMNNVILANAKFKDTDFRGSNIEGLQINISQLKGAILDPFQAAYILQRYANVVVKTVDE</sequence>
<dbReference type="PANTHER" id="PTHR42999:SF1">
    <property type="entry name" value="PENTAPEPTIDE REPEAT-CONTAINING PROTEIN"/>
    <property type="match status" value="1"/>
</dbReference>
<protein>
    <submittedName>
        <fullName evidence="1">Pentapeptide repeat-containing protein</fullName>
    </submittedName>
</protein>
<dbReference type="RefSeq" id="WP_193923560.1">
    <property type="nucleotide sequence ID" value="NZ_JADEXS020000001.1"/>
</dbReference>
<dbReference type="EMBL" id="JADEXS010000713">
    <property type="protein sequence ID" value="MBE9026860.1"/>
    <property type="molecule type" value="Genomic_DNA"/>
</dbReference>
<dbReference type="Proteomes" id="UP000622533">
    <property type="component" value="Unassembled WGS sequence"/>
</dbReference>